<dbReference type="Gene3D" id="1.20.5.190">
    <property type="match status" value="1"/>
</dbReference>
<feature type="compositionally biased region" description="Polar residues" evidence="2">
    <location>
        <begin position="769"/>
        <end position="786"/>
    </location>
</feature>
<gene>
    <name evidence="4" type="primary">LOC116298464</name>
</gene>
<feature type="coiled-coil region" evidence="1">
    <location>
        <begin position="229"/>
        <end position="282"/>
    </location>
</feature>
<feature type="compositionally biased region" description="Polar residues" evidence="2">
    <location>
        <begin position="93"/>
        <end position="102"/>
    </location>
</feature>
<dbReference type="OrthoDB" id="2136082at2759"/>
<feature type="compositionally biased region" description="Polar residues" evidence="2">
    <location>
        <begin position="691"/>
        <end position="702"/>
    </location>
</feature>
<feature type="compositionally biased region" description="Basic residues" evidence="2">
    <location>
        <begin position="918"/>
        <end position="930"/>
    </location>
</feature>
<feature type="compositionally biased region" description="Acidic residues" evidence="2">
    <location>
        <begin position="1007"/>
        <end position="1019"/>
    </location>
</feature>
<dbReference type="PROSITE" id="PS50096">
    <property type="entry name" value="IQ"/>
    <property type="match status" value="2"/>
</dbReference>
<feature type="compositionally biased region" description="Low complexity" evidence="2">
    <location>
        <begin position="672"/>
        <end position="683"/>
    </location>
</feature>
<sequence length="1080" mass="121442">MPSSKLNAQEVDAYSDSGSTISLASCGSGGSGLTPKPPLDATSRSRSVKGRRSKVTQPPSPYASRQVTAKRHEAVNSTTRNLWLTSMKNGTGALSTNNTAMNTWAGPRPSYAKKRRPGSRTRNFSDVVEFSKTKSHSRSASLSNTEPHVFGGGPALKPAEDYYDEIIGLKKIINSLKEDNNLLSTKLHRVEEENIIKDRKMYDLLNSRKQPEDLRRTLTDKRGDTSAIVNSLKQKLHGVERTVKEKEAELSNLRRELKMTDIEELRIQSETYYQEVQRLQLAMLQMQQERINYTSSMTDLNISDELASARGKRPMSASQHRLLKDIEMLKAENKSLKKELISAVENQSKKSSRQSLNVDYADMSRAQLLHAIHELEMKLDEPRDRMKDSAREKDEKDEKKGSKKRKSQESEGKLGSLEETQAEMTEERDKLRQMIERLKEDRTHYRNVADDLRKQLKAKEEEVEDLHHRLSQTTPGTTDAGGPTTVSTVSGTVMRRKSSTTSTASQSSGRRKPVSARERDLQMEKEFEEFKQRHAAKVLQKQWRSYQGKKQDQLTKEQEKLQQEEAAKTLQREWKKHLKLKERASQDEVITDIQAAFRGHLARKDRLDRFHSDSMDSDDAIINVQSAMRGHLTRSRNREEPEDEWPGYKAPERINHEASDNADDDEDDIVIRRSSSYNKSPFSSKKRSKFTAYSASPSLSLPQPTPRTKSPPHPAPRTLKTPDSTPPSPAPRHKGRTAEVRPPESVSDNSVDSDDDNVVIGGSSLARKAQSQSMASSQTKQINKQNTRPEDKPETKEEPVESSSCIQSKMDQSRGLTKDINPQRTIAEVSEESDNQLVASSHKSPKKTNSFKTSKSSKSSDGKREKNIHEIIDSDDDDDYNADADDGLIVSHAKGRSSSTNYGKSSAGQTGTRDSWSKKKTQTSGKMRKTSSRDLDDSEEESDDNAVVVTSKKRTESKQKDIVSSRSSFQSRASSPKRASLVDSLLSPKRTLRTSEDIRTTGRGSINDDDDDDDDDDDIVVGSWRKRTTKEQTSPKKDSLSSLWSDSSKQKKKSSSGLGFGSFEKFSSSRKRNSGLDELF</sequence>
<evidence type="ECO:0000313" key="4">
    <source>
        <dbReference type="RefSeq" id="XP_031562811.1"/>
    </source>
</evidence>
<feature type="compositionally biased region" description="Low complexity" evidence="2">
    <location>
        <begin position="964"/>
        <end position="974"/>
    </location>
</feature>
<feature type="coiled-coil region" evidence="1">
    <location>
        <begin position="319"/>
        <end position="346"/>
    </location>
</feature>
<dbReference type="SMART" id="SM00015">
    <property type="entry name" value="IQ"/>
    <property type="match status" value="3"/>
</dbReference>
<organism evidence="3 4">
    <name type="scientific">Actinia tenebrosa</name>
    <name type="common">Australian red waratah sea anemone</name>
    <dbReference type="NCBI Taxonomy" id="6105"/>
    <lineage>
        <taxon>Eukaryota</taxon>
        <taxon>Metazoa</taxon>
        <taxon>Cnidaria</taxon>
        <taxon>Anthozoa</taxon>
        <taxon>Hexacorallia</taxon>
        <taxon>Actiniaria</taxon>
        <taxon>Actiniidae</taxon>
        <taxon>Actinia</taxon>
    </lineage>
</organism>
<feature type="region of interest" description="Disordered" evidence="2">
    <location>
        <begin position="627"/>
        <end position="1080"/>
    </location>
</feature>
<dbReference type="GeneID" id="116298464"/>
<feature type="compositionally biased region" description="Basic and acidic residues" evidence="2">
    <location>
        <begin position="858"/>
        <end position="872"/>
    </location>
</feature>
<feature type="region of interest" description="Disordered" evidence="2">
    <location>
        <begin position="459"/>
        <end position="521"/>
    </location>
</feature>
<proteinExistence type="predicted"/>
<feature type="compositionally biased region" description="Basic and acidic residues" evidence="2">
    <location>
        <begin position="1029"/>
        <end position="1039"/>
    </location>
</feature>
<name>A0A6P8I627_ACTTE</name>
<keyword evidence="1" id="KW-0175">Coiled coil</keyword>
<feature type="compositionally biased region" description="Polar residues" evidence="2">
    <location>
        <begin position="801"/>
        <end position="810"/>
    </location>
</feature>
<keyword evidence="3" id="KW-1185">Reference proteome</keyword>
<protein>
    <submittedName>
        <fullName evidence="4">IQ domain-containing protein E-like isoform X2</fullName>
    </submittedName>
</protein>
<feature type="region of interest" description="Disordered" evidence="2">
    <location>
        <begin position="1"/>
        <end position="75"/>
    </location>
</feature>
<feature type="compositionally biased region" description="Basic and acidic residues" evidence="2">
    <location>
        <begin position="459"/>
        <end position="468"/>
    </location>
</feature>
<dbReference type="Pfam" id="PF00612">
    <property type="entry name" value="IQ"/>
    <property type="match status" value="2"/>
</dbReference>
<dbReference type="Proteomes" id="UP000515163">
    <property type="component" value="Unplaced"/>
</dbReference>
<feature type="compositionally biased region" description="Basic and acidic residues" evidence="2">
    <location>
        <begin position="650"/>
        <end position="659"/>
    </location>
</feature>
<feature type="compositionally biased region" description="Low complexity" evidence="2">
    <location>
        <begin position="1055"/>
        <end position="1066"/>
    </location>
</feature>
<feature type="compositionally biased region" description="Basic and acidic residues" evidence="2">
    <location>
        <begin position="425"/>
        <end position="446"/>
    </location>
</feature>
<feature type="compositionally biased region" description="Basic and acidic residues" evidence="2">
    <location>
        <begin position="953"/>
        <end position="963"/>
    </location>
</feature>
<evidence type="ECO:0000313" key="3">
    <source>
        <dbReference type="Proteomes" id="UP000515163"/>
    </source>
</evidence>
<feature type="compositionally biased region" description="Low complexity" evidence="2">
    <location>
        <begin position="473"/>
        <end position="508"/>
    </location>
</feature>
<dbReference type="InterPro" id="IPR000048">
    <property type="entry name" value="IQ_motif_EF-hand-BS"/>
</dbReference>
<feature type="compositionally biased region" description="Polar residues" evidence="2">
    <location>
        <begin position="896"/>
        <end position="914"/>
    </location>
</feature>
<feature type="compositionally biased region" description="Basic and acidic residues" evidence="2">
    <location>
        <begin position="379"/>
        <end position="400"/>
    </location>
</feature>
<feature type="compositionally biased region" description="Acidic residues" evidence="2">
    <location>
        <begin position="873"/>
        <end position="886"/>
    </location>
</feature>
<feature type="compositionally biased region" description="Low complexity" evidence="2">
    <location>
        <begin position="847"/>
        <end position="857"/>
    </location>
</feature>
<feature type="compositionally biased region" description="Basic and acidic residues" evidence="2">
    <location>
        <begin position="787"/>
        <end position="799"/>
    </location>
</feature>
<evidence type="ECO:0000256" key="1">
    <source>
        <dbReference type="SAM" id="Coils"/>
    </source>
</evidence>
<dbReference type="RefSeq" id="XP_031562811.1">
    <property type="nucleotide sequence ID" value="XM_031706951.1"/>
</dbReference>
<dbReference type="AlphaFoldDB" id="A0A6P8I627"/>
<feature type="region of interest" description="Disordered" evidence="2">
    <location>
        <begin position="379"/>
        <end position="446"/>
    </location>
</feature>
<reference evidence="4" key="1">
    <citation type="submission" date="2025-08" db="UniProtKB">
        <authorList>
            <consortium name="RefSeq"/>
        </authorList>
    </citation>
    <scope>IDENTIFICATION</scope>
    <source>
        <tissue evidence="4">Tentacle</tissue>
    </source>
</reference>
<feature type="region of interest" description="Disordered" evidence="2">
    <location>
        <begin position="93"/>
        <end position="153"/>
    </location>
</feature>
<evidence type="ECO:0000256" key="2">
    <source>
        <dbReference type="SAM" id="MobiDB-lite"/>
    </source>
</evidence>
<accession>A0A6P8I627</accession>
<feature type="compositionally biased region" description="Pro residues" evidence="2">
    <location>
        <begin position="703"/>
        <end position="715"/>
    </location>
</feature>